<protein>
    <recommendedName>
        <fullName evidence="3">HIRAN domain-containing protein</fullName>
    </recommendedName>
</protein>
<accession>A0A9X0A7B4</accession>
<dbReference type="Gene3D" id="3.30.70.2330">
    <property type="match status" value="1"/>
</dbReference>
<dbReference type="GO" id="GO:0016818">
    <property type="term" value="F:hydrolase activity, acting on acid anhydrides, in phosphorus-containing anhydrides"/>
    <property type="evidence" value="ECO:0007669"/>
    <property type="project" value="InterPro"/>
</dbReference>
<evidence type="ECO:0000313" key="5">
    <source>
        <dbReference type="Proteomes" id="UP001163046"/>
    </source>
</evidence>
<organism evidence="4 5">
    <name type="scientific">Desmophyllum pertusum</name>
    <dbReference type="NCBI Taxonomy" id="174260"/>
    <lineage>
        <taxon>Eukaryota</taxon>
        <taxon>Metazoa</taxon>
        <taxon>Cnidaria</taxon>
        <taxon>Anthozoa</taxon>
        <taxon>Hexacorallia</taxon>
        <taxon>Scleractinia</taxon>
        <taxon>Caryophylliina</taxon>
        <taxon>Caryophylliidae</taxon>
        <taxon>Desmophyllum</taxon>
    </lineage>
</organism>
<keyword evidence="5" id="KW-1185">Reference proteome</keyword>
<comment type="caution">
    <text evidence="4">The sequence shown here is derived from an EMBL/GenBank/DDBJ whole genome shotgun (WGS) entry which is preliminary data.</text>
</comment>
<evidence type="ECO:0000259" key="3">
    <source>
        <dbReference type="SMART" id="SM00910"/>
    </source>
</evidence>
<reference evidence="4" key="1">
    <citation type="submission" date="2023-01" db="EMBL/GenBank/DDBJ databases">
        <title>Genome assembly of the deep-sea coral Lophelia pertusa.</title>
        <authorList>
            <person name="Herrera S."/>
            <person name="Cordes E."/>
        </authorList>
    </citation>
    <scope>NUCLEOTIDE SEQUENCE</scope>
    <source>
        <strain evidence="4">USNM1676648</strain>
        <tissue evidence="4">Polyp</tissue>
    </source>
</reference>
<evidence type="ECO:0000256" key="2">
    <source>
        <dbReference type="ARBA" id="ARBA00022801"/>
    </source>
</evidence>
<dbReference type="InterPro" id="IPR014905">
    <property type="entry name" value="HIRAN"/>
</dbReference>
<dbReference type="Proteomes" id="UP001163046">
    <property type="component" value="Unassembled WGS sequence"/>
</dbReference>
<dbReference type="AlphaFoldDB" id="A0A9X0A7B4"/>
<dbReference type="GO" id="GO:0008270">
    <property type="term" value="F:zinc ion binding"/>
    <property type="evidence" value="ECO:0007669"/>
    <property type="project" value="InterPro"/>
</dbReference>
<dbReference type="Pfam" id="PF08797">
    <property type="entry name" value="HIRAN"/>
    <property type="match status" value="1"/>
</dbReference>
<keyword evidence="1" id="KW-0479">Metal-binding</keyword>
<proteinExistence type="predicted"/>
<dbReference type="SMART" id="SM00910">
    <property type="entry name" value="HIRAN"/>
    <property type="match status" value="1"/>
</dbReference>
<evidence type="ECO:0000256" key="1">
    <source>
        <dbReference type="ARBA" id="ARBA00022723"/>
    </source>
</evidence>
<dbReference type="EMBL" id="MU825400">
    <property type="protein sequence ID" value="KAJ7392874.1"/>
    <property type="molecule type" value="Genomic_DNA"/>
</dbReference>
<dbReference type="GO" id="GO:0003676">
    <property type="term" value="F:nucleic acid binding"/>
    <property type="evidence" value="ECO:0007669"/>
    <property type="project" value="InterPro"/>
</dbReference>
<name>A0A9X0A7B4_9CNID</name>
<dbReference type="OrthoDB" id="5979605at2759"/>
<keyword evidence="2" id="KW-0378">Hydrolase</keyword>
<feature type="domain" description="HIRAN" evidence="3">
    <location>
        <begin position="20"/>
        <end position="106"/>
    </location>
</feature>
<gene>
    <name evidence="4" type="ORF">OS493_010535</name>
</gene>
<evidence type="ECO:0000313" key="4">
    <source>
        <dbReference type="EMBL" id="KAJ7392874.1"/>
    </source>
</evidence>
<sequence length="106" mass="12121">MATFLDISDSEDELDNEVCIGVYRGDIVGIRYYRGTVNNNEMVSMTREPHNPYDRNAVRIDNVYGIQVGHIKRELARALADVMDNRLARLEGVVPFGKKQHLYHAL</sequence>